<feature type="domain" description="TNase-like" evidence="5">
    <location>
        <begin position="19"/>
        <end position="142"/>
    </location>
</feature>
<reference evidence="6" key="1">
    <citation type="journal article" date="2015" name="J. Antimicrob. Chemother.">
        <title>Coexistence of a novel KPC-2-encoding MDR plasmid and an NDM-1-encoding pNDM-HN380-like plasmid in a clinical isolate of Citrobacter freundii.</title>
        <authorList>
            <person name="Feng J."/>
            <person name="Qiu Y."/>
            <person name="Yin Z."/>
            <person name="Chen W."/>
            <person name="Yang H."/>
            <person name="Yang W."/>
            <person name="Wang J."/>
            <person name="Gao Y."/>
            <person name="Zhou D."/>
        </authorList>
    </citation>
    <scope>NUCLEOTIDE SEQUENCE</scope>
    <source>
        <strain evidence="6">112298</strain>
        <plasmid evidence="6">p112298-KPC</plasmid>
    </source>
</reference>
<evidence type="ECO:0000256" key="1">
    <source>
        <dbReference type="ARBA" id="ARBA00022722"/>
    </source>
</evidence>
<dbReference type="GO" id="GO:0016787">
    <property type="term" value="F:hydrolase activity"/>
    <property type="evidence" value="ECO:0007669"/>
    <property type="project" value="UniProtKB-KW"/>
</dbReference>
<feature type="chain" id="PRO_5030009738" evidence="4">
    <location>
        <begin position="20"/>
        <end position="157"/>
    </location>
</feature>
<evidence type="ECO:0000259" key="5">
    <source>
        <dbReference type="PROSITE" id="PS50830"/>
    </source>
</evidence>
<dbReference type="PANTHER" id="PTHR12302">
    <property type="entry name" value="EBNA2 BINDING PROTEIN P100"/>
    <property type="match status" value="1"/>
</dbReference>
<evidence type="ECO:0000256" key="4">
    <source>
        <dbReference type="SAM" id="SignalP"/>
    </source>
</evidence>
<feature type="signal peptide" evidence="4">
    <location>
        <begin position="1"/>
        <end position="19"/>
    </location>
</feature>
<keyword evidence="3" id="KW-0378">Hydrolase</keyword>
<organism evidence="6">
    <name type="scientific">Citrobacter freundii</name>
    <dbReference type="NCBI Taxonomy" id="546"/>
    <lineage>
        <taxon>Bacteria</taxon>
        <taxon>Pseudomonadati</taxon>
        <taxon>Pseudomonadota</taxon>
        <taxon>Gammaproteobacteria</taxon>
        <taxon>Enterobacterales</taxon>
        <taxon>Enterobacteriaceae</taxon>
        <taxon>Citrobacter</taxon>
        <taxon>Citrobacter freundii complex</taxon>
    </lineage>
</organism>
<dbReference type="PROSITE" id="PS01123">
    <property type="entry name" value="TNASE_1"/>
    <property type="match status" value="1"/>
</dbReference>
<dbReference type="PROSITE" id="PS50830">
    <property type="entry name" value="TNASE_3"/>
    <property type="match status" value="1"/>
</dbReference>
<dbReference type="SUPFAM" id="SSF50199">
    <property type="entry name" value="Staphylococcal nuclease"/>
    <property type="match status" value="1"/>
</dbReference>
<proteinExistence type="predicted"/>
<keyword evidence="2" id="KW-0255">Endonuclease</keyword>
<name>A0A0K2CS63_CITFR</name>
<protein>
    <submittedName>
        <fullName evidence="6">Protein parb</fullName>
    </submittedName>
</protein>
<geneLocation type="plasmid" evidence="6">
    <name>p112298-KPC</name>
</geneLocation>
<dbReference type="AlphaFoldDB" id="A0A0K2CS63"/>
<dbReference type="Gene3D" id="2.40.50.90">
    <property type="match status" value="1"/>
</dbReference>
<dbReference type="RefSeq" id="WP_053389729.1">
    <property type="nucleotide sequence ID" value="NZ_CP154590.1"/>
</dbReference>
<accession>A0A0K2CS63</accession>
<dbReference type="InterPro" id="IPR016071">
    <property type="entry name" value="Staphylococal_nuclease_OB-fold"/>
</dbReference>
<dbReference type="EMBL" id="KP987215">
    <property type="protein sequence ID" value="ALA08726.1"/>
    <property type="molecule type" value="Genomic_DNA"/>
</dbReference>
<dbReference type="InterPro" id="IPR035437">
    <property type="entry name" value="SNase_OB-fold_sf"/>
</dbReference>
<dbReference type="PROSITE" id="PS01284">
    <property type="entry name" value="TNASE_2"/>
    <property type="match status" value="1"/>
</dbReference>
<keyword evidence="1" id="KW-0540">Nuclease</keyword>
<dbReference type="SMART" id="SM00318">
    <property type="entry name" value="SNc"/>
    <property type="match status" value="1"/>
</dbReference>
<dbReference type="PANTHER" id="PTHR12302:SF3">
    <property type="entry name" value="SERINE_THREONINE-PROTEIN KINASE 31"/>
    <property type="match status" value="1"/>
</dbReference>
<dbReference type="InterPro" id="IPR002071">
    <property type="entry name" value="Thermonucl_AS"/>
</dbReference>
<evidence type="ECO:0000256" key="3">
    <source>
        <dbReference type="ARBA" id="ARBA00022801"/>
    </source>
</evidence>
<keyword evidence="6" id="KW-0614">Plasmid</keyword>
<evidence type="ECO:0000313" key="6">
    <source>
        <dbReference type="EMBL" id="ALA08726.1"/>
    </source>
</evidence>
<dbReference type="Pfam" id="PF00565">
    <property type="entry name" value="SNase"/>
    <property type="match status" value="1"/>
</dbReference>
<evidence type="ECO:0000256" key="2">
    <source>
        <dbReference type="ARBA" id="ARBA00022759"/>
    </source>
</evidence>
<dbReference type="GO" id="GO:0004519">
    <property type="term" value="F:endonuclease activity"/>
    <property type="evidence" value="ECO:0007669"/>
    <property type="project" value="UniProtKB-KW"/>
</dbReference>
<gene>
    <name evidence="6" type="primary">parB</name>
    <name evidence="6" type="ORF">p112298KPC_047</name>
</gene>
<dbReference type="CDD" id="cd00175">
    <property type="entry name" value="SNc"/>
    <property type="match status" value="1"/>
</dbReference>
<dbReference type="GO" id="GO:0003676">
    <property type="term" value="F:nucleic acid binding"/>
    <property type="evidence" value="ECO:0007669"/>
    <property type="project" value="InterPro"/>
</dbReference>
<keyword evidence="4" id="KW-0732">Signal</keyword>
<sequence>MIRLLCSIVMIVLTFSASADVSGRVVRVLDGDTVEILETGNRVTRVRLAGIDAPEKSQPFGQRSRQALSSMVAQRTVTVTGGDTDRYGRLLGTVWLDAKDVNAEQIRKGLAWAYRYHGKPIKPDYAALEDEARRLAIGLWSAPDQTEPWRWRKQHQG</sequence>